<evidence type="ECO:0000313" key="1">
    <source>
        <dbReference type="EMBL" id="PXX56212.1"/>
    </source>
</evidence>
<dbReference type="EMBL" id="QJKD01000002">
    <property type="protein sequence ID" value="PXX56212.1"/>
    <property type="molecule type" value="Genomic_DNA"/>
</dbReference>
<protein>
    <submittedName>
        <fullName evidence="1">Uncharacterized protein</fullName>
    </submittedName>
</protein>
<organism evidence="1 2">
    <name type="scientific">Hungatella effluvii</name>
    <dbReference type="NCBI Taxonomy" id="1096246"/>
    <lineage>
        <taxon>Bacteria</taxon>
        <taxon>Bacillati</taxon>
        <taxon>Bacillota</taxon>
        <taxon>Clostridia</taxon>
        <taxon>Lachnospirales</taxon>
        <taxon>Lachnospiraceae</taxon>
        <taxon>Hungatella</taxon>
    </lineage>
</organism>
<dbReference type="Proteomes" id="UP000248057">
    <property type="component" value="Unassembled WGS sequence"/>
</dbReference>
<name>A0A2V3YBK9_9FIRM</name>
<keyword evidence="2" id="KW-1185">Reference proteome</keyword>
<dbReference type="RefSeq" id="WP_110322012.1">
    <property type="nucleotide sequence ID" value="NZ_QJKD01000002.1"/>
</dbReference>
<dbReference type="GeneID" id="86060473"/>
<sequence length="169" mass="19402">MIKQKRKLSQKQVLLIFCTVLVILTYIAATFPQPFLRRGTEIYGIHFAYTENVQNPNPGKTPGYLAEGSRLQPCIDILGAYQYRPCVYKPRNEFAEATKELSVTVYYTEFDYDTYLFYSDGTIMKYRQGDKWMKQVHIGYGLGGEKGRELFERLAGIAVPFVSDEQGLP</sequence>
<comment type="caution">
    <text evidence="1">The sequence shown here is derived from an EMBL/GenBank/DDBJ whole genome shotgun (WGS) entry which is preliminary data.</text>
</comment>
<evidence type="ECO:0000313" key="2">
    <source>
        <dbReference type="Proteomes" id="UP000248057"/>
    </source>
</evidence>
<reference evidence="1 2" key="1">
    <citation type="submission" date="2018-05" db="EMBL/GenBank/DDBJ databases">
        <title>Genomic Encyclopedia of Type Strains, Phase IV (KMG-IV): sequencing the most valuable type-strain genomes for metagenomic binning, comparative biology and taxonomic classification.</title>
        <authorList>
            <person name="Goeker M."/>
        </authorList>
    </citation>
    <scope>NUCLEOTIDE SEQUENCE [LARGE SCALE GENOMIC DNA]</scope>
    <source>
        <strain evidence="1 2">DSM 24995</strain>
    </source>
</reference>
<proteinExistence type="predicted"/>
<dbReference type="AlphaFoldDB" id="A0A2V3YBK9"/>
<accession>A0A2V3YBK9</accession>
<gene>
    <name evidence="1" type="ORF">DFR60_102487</name>
</gene>